<name>A0A1F6Y0D1_9BACT</name>
<comment type="caution">
    <text evidence="2">The sequence shown here is derived from an EMBL/GenBank/DDBJ whole genome shotgun (WGS) entry which is preliminary data.</text>
</comment>
<proteinExistence type="predicted"/>
<evidence type="ECO:0000313" key="3">
    <source>
        <dbReference type="Proteomes" id="UP000176479"/>
    </source>
</evidence>
<evidence type="ECO:0000313" key="2">
    <source>
        <dbReference type="EMBL" id="OGI99803.1"/>
    </source>
</evidence>
<sequence length="187" mass="20587">MVQKLELQLLPGTKKRLGVKVPGENRFLYVGSAILGAVLVATLVLTRYRTSLENQIAKLNGQLIAIEQSRDKNKEADLLTTKNQVLLATQIVDNHVYWSKSLSIVTGLMQSQVRFKSIDFALTPKSQVSIEAVAINFTVVARQIAAFYMGEGITSVTLGKISASPNGYIEFGLTLDFDKAPFINKKK</sequence>
<keyword evidence="1" id="KW-0812">Transmembrane</keyword>
<reference evidence="2 3" key="1">
    <citation type="journal article" date="2016" name="Nat. Commun.">
        <title>Thousands of microbial genomes shed light on interconnected biogeochemical processes in an aquifer system.</title>
        <authorList>
            <person name="Anantharaman K."/>
            <person name="Brown C.T."/>
            <person name="Hug L.A."/>
            <person name="Sharon I."/>
            <person name="Castelle C.J."/>
            <person name="Probst A.J."/>
            <person name="Thomas B.C."/>
            <person name="Singh A."/>
            <person name="Wilkins M.J."/>
            <person name="Karaoz U."/>
            <person name="Brodie E.L."/>
            <person name="Williams K.H."/>
            <person name="Hubbard S.S."/>
            <person name="Banfield J.F."/>
        </authorList>
    </citation>
    <scope>NUCLEOTIDE SEQUENCE [LARGE SCALE GENOMIC DNA]</scope>
</reference>
<protein>
    <recommendedName>
        <fullName evidence="4">Fimbrial assembly protein</fullName>
    </recommendedName>
</protein>
<evidence type="ECO:0008006" key="4">
    <source>
        <dbReference type="Google" id="ProtNLM"/>
    </source>
</evidence>
<dbReference type="Proteomes" id="UP000176479">
    <property type="component" value="Unassembled WGS sequence"/>
</dbReference>
<dbReference type="AlphaFoldDB" id="A0A1F6Y0D1"/>
<dbReference type="EMBL" id="MFVK01000007">
    <property type="protein sequence ID" value="OGI99803.1"/>
    <property type="molecule type" value="Genomic_DNA"/>
</dbReference>
<feature type="transmembrane region" description="Helical" evidence="1">
    <location>
        <begin position="27"/>
        <end position="46"/>
    </location>
</feature>
<organism evidence="2 3">
    <name type="scientific">Candidatus Nomurabacteria bacterium RIFCSPLOWO2_02_FULL_40_10</name>
    <dbReference type="NCBI Taxonomy" id="1801786"/>
    <lineage>
        <taxon>Bacteria</taxon>
        <taxon>Candidatus Nomuraibacteriota</taxon>
    </lineage>
</organism>
<gene>
    <name evidence="2" type="ORF">A3H53_01605</name>
</gene>
<evidence type="ECO:0000256" key="1">
    <source>
        <dbReference type="SAM" id="Phobius"/>
    </source>
</evidence>
<keyword evidence="1" id="KW-0472">Membrane</keyword>
<accession>A0A1F6Y0D1</accession>
<keyword evidence="1" id="KW-1133">Transmembrane helix</keyword>